<dbReference type="InterPro" id="IPR003593">
    <property type="entry name" value="AAA+_ATPase"/>
</dbReference>
<keyword evidence="7 9" id="KW-0472">Membrane</keyword>
<dbReference type="EMBL" id="FOVR01000007">
    <property type="protein sequence ID" value="SFO50211.1"/>
    <property type="molecule type" value="Genomic_DNA"/>
</dbReference>
<protein>
    <submittedName>
        <fullName evidence="12">ATP-binding cassette, subfamily B</fullName>
    </submittedName>
</protein>
<evidence type="ECO:0000313" key="13">
    <source>
        <dbReference type="Proteomes" id="UP000199236"/>
    </source>
</evidence>
<feature type="transmembrane region" description="Helical" evidence="9">
    <location>
        <begin position="27"/>
        <end position="49"/>
    </location>
</feature>
<dbReference type="PROSITE" id="PS50893">
    <property type="entry name" value="ABC_TRANSPORTER_2"/>
    <property type="match status" value="1"/>
</dbReference>
<evidence type="ECO:0000256" key="8">
    <source>
        <dbReference type="ARBA" id="ARBA00024725"/>
    </source>
</evidence>
<dbReference type="STRING" id="655353.SAMN04488056_10751"/>
<dbReference type="Pfam" id="PF00664">
    <property type="entry name" value="ABC_membrane"/>
    <property type="match status" value="1"/>
</dbReference>
<evidence type="ECO:0000256" key="9">
    <source>
        <dbReference type="SAM" id="Phobius"/>
    </source>
</evidence>
<dbReference type="SUPFAM" id="SSF90123">
    <property type="entry name" value="ABC transporter transmembrane region"/>
    <property type="match status" value="1"/>
</dbReference>
<feature type="transmembrane region" description="Helical" evidence="9">
    <location>
        <begin position="171"/>
        <end position="191"/>
    </location>
</feature>
<dbReference type="GO" id="GO:0016887">
    <property type="term" value="F:ATP hydrolysis activity"/>
    <property type="evidence" value="ECO:0007669"/>
    <property type="project" value="InterPro"/>
</dbReference>
<comment type="function">
    <text evidence="8">Part of an ABC transporter complex. Transmembrane domains (TMD) form a pore in the inner membrane and the ATP-binding domain (NBD) is responsible for energy generation.</text>
</comment>
<evidence type="ECO:0000256" key="4">
    <source>
        <dbReference type="ARBA" id="ARBA00022741"/>
    </source>
</evidence>
<feature type="transmembrane region" description="Helical" evidence="9">
    <location>
        <begin position="69"/>
        <end position="90"/>
    </location>
</feature>
<evidence type="ECO:0000313" key="12">
    <source>
        <dbReference type="EMBL" id="SFO50211.1"/>
    </source>
</evidence>
<dbReference type="AlphaFoldDB" id="A0A1I5HQX0"/>
<dbReference type="Pfam" id="PF00005">
    <property type="entry name" value="ABC_tran"/>
    <property type="match status" value="1"/>
</dbReference>
<dbReference type="Gene3D" id="1.20.1560.10">
    <property type="entry name" value="ABC transporter type 1, transmembrane domain"/>
    <property type="match status" value="1"/>
</dbReference>
<dbReference type="PROSITE" id="PS00211">
    <property type="entry name" value="ABC_TRANSPORTER_1"/>
    <property type="match status" value="1"/>
</dbReference>
<evidence type="ECO:0000256" key="3">
    <source>
        <dbReference type="ARBA" id="ARBA00022692"/>
    </source>
</evidence>
<dbReference type="GO" id="GO:0005524">
    <property type="term" value="F:ATP binding"/>
    <property type="evidence" value="ECO:0007669"/>
    <property type="project" value="UniProtKB-KW"/>
</dbReference>
<feature type="domain" description="ABC transmembrane type-1" evidence="11">
    <location>
        <begin position="30"/>
        <end position="312"/>
    </location>
</feature>
<name>A0A1I5HQX0_9HYPH</name>
<dbReference type="FunFam" id="3.40.50.300:FF:000218">
    <property type="entry name" value="Multidrug ABC transporter ATP-binding protein"/>
    <property type="match status" value="1"/>
</dbReference>
<keyword evidence="6 9" id="KW-1133">Transmembrane helix</keyword>
<evidence type="ECO:0000256" key="1">
    <source>
        <dbReference type="ARBA" id="ARBA00004651"/>
    </source>
</evidence>
<dbReference type="PROSITE" id="PS50929">
    <property type="entry name" value="ABC_TM1F"/>
    <property type="match status" value="1"/>
</dbReference>
<dbReference type="PANTHER" id="PTHR43394">
    <property type="entry name" value="ATP-DEPENDENT PERMEASE MDL1, MITOCHONDRIAL"/>
    <property type="match status" value="1"/>
</dbReference>
<reference evidence="12 13" key="1">
    <citation type="submission" date="2016-10" db="EMBL/GenBank/DDBJ databases">
        <authorList>
            <person name="de Groot N.N."/>
        </authorList>
    </citation>
    <scope>NUCLEOTIDE SEQUENCE [LARGE SCALE GENOMIC DNA]</scope>
    <source>
        <strain evidence="12 13">CGMCC 1.9157</strain>
    </source>
</reference>
<evidence type="ECO:0000259" key="11">
    <source>
        <dbReference type="PROSITE" id="PS50929"/>
    </source>
</evidence>
<dbReference type="InterPro" id="IPR039421">
    <property type="entry name" value="Type_1_exporter"/>
</dbReference>
<dbReference type="GO" id="GO:0015421">
    <property type="term" value="F:ABC-type oligopeptide transporter activity"/>
    <property type="evidence" value="ECO:0007669"/>
    <property type="project" value="TreeGrafter"/>
</dbReference>
<dbReference type="InterPro" id="IPR027417">
    <property type="entry name" value="P-loop_NTPase"/>
</dbReference>
<dbReference type="CDD" id="cd18575">
    <property type="entry name" value="ABC_6TM_bac_exporter_ABCB8_10_like"/>
    <property type="match status" value="1"/>
</dbReference>
<evidence type="ECO:0000256" key="7">
    <source>
        <dbReference type="ARBA" id="ARBA00023136"/>
    </source>
</evidence>
<dbReference type="SUPFAM" id="SSF52540">
    <property type="entry name" value="P-loop containing nucleoside triphosphate hydrolases"/>
    <property type="match status" value="1"/>
</dbReference>
<dbReference type="RefSeq" id="WP_090073244.1">
    <property type="nucleotide sequence ID" value="NZ_FOVR01000007.1"/>
</dbReference>
<dbReference type="InterPro" id="IPR017871">
    <property type="entry name" value="ABC_transporter-like_CS"/>
</dbReference>
<evidence type="ECO:0000256" key="2">
    <source>
        <dbReference type="ARBA" id="ARBA00005417"/>
    </source>
</evidence>
<gene>
    <name evidence="12" type="ORF">SAMN04488056_10751</name>
</gene>
<evidence type="ECO:0000256" key="6">
    <source>
        <dbReference type="ARBA" id="ARBA00022989"/>
    </source>
</evidence>
<feature type="domain" description="ABC transporter" evidence="10">
    <location>
        <begin position="347"/>
        <end position="583"/>
    </location>
</feature>
<feature type="transmembrane region" description="Helical" evidence="9">
    <location>
        <begin position="148"/>
        <end position="165"/>
    </location>
</feature>
<dbReference type="InterPro" id="IPR036640">
    <property type="entry name" value="ABC1_TM_sf"/>
</dbReference>
<keyword evidence="13" id="KW-1185">Reference proteome</keyword>
<keyword evidence="5 12" id="KW-0067">ATP-binding</keyword>
<dbReference type="Proteomes" id="UP000199236">
    <property type="component" value="Unassembled WGS sequence"/>
</dbReference>
<dbReference type="Gene3D" id="3.40.50.300">
    <property type="entry name" value="P-loop containing nucleotide triphosphate hydrolases"/>
    <property type="match status" value="1"/>
</dbReference>
<dbReference type="InterPro" id="IPR011527">
    <property type="entry name" value="ABC1_TM_dom"/>
</dbReference>
<proteinExistence type="inferred from homology"/>
<accession>A0A1I5HQX0</accession>
<dbReference type="GO" id="GO:0090374">
    <property type="term" value="P:oligopeptide export from mitochondrion"/>
    <property type="evidence" value="ECO:0007669"/>
    <property type="project" value="TreeGrafter"/>
</dbReference>
<evidence type="ECO:0000256" key="5">
    <source>
        <dbReference type="ARBA" id="ARBA00022840"/>
    </source>
</evidence>
<feature type="transmembrane region" description="Helical" evidence="9">
    <location>
        <begin position="251"/>
        <end position="273"/>
    </location>
</feature>
<evidence type="ECO:0000259" key="10">
    <source>
        <dbReference type="PROSITE" id="PS50893"/>
    </source>
</evidence>
<keyword evidence="3 9" id="KW-0812">Transmembrane</keyword>
<dbReference type="PANTHER" id="PTHR43394:SF1">
    <property type="entry name" value="ATP-BINDING CASSETTE SUB-FAMILY B MEMBER 10, MITOCHONDRIAL"/>
    <property type="match status" value="1"/>
</dbReference>
<dbReference type="SMART" id="SM00382">
    <property type="entry name" value="AAA"/>
    <property type="match status" value="1"/>
</dbReference>
<comment type="similarity">
    <text evidence="2">Belongs to the ABC transporter superfamily.</text>
</comment>
<dbReference type="OrthoDB" id="9804259at2"/>
<dbReference type="InterPro" id="IPR003439">
    <property type="entry name" value="ABC_transporter-like_ATP-bd"/>
</dbReference>
<dbReference type="GO" id="GO:0005886">
    <property type="term" value="C:plasma membrane"/>
    <property type="evidence" value="ECO:0007669"/>
    <property type="project" value="UniProtKB-SubCell"/>
</dbReference>
<organism evidence="12 13">
    <name type="scientific">Cohaesibacter marisflavi</name>
    <dbReference type="NCBI Taxonomy" id="655353"/>
    <lineage>
        <taxon>Bacteria</taxon>
        <taxon>Pseudomonadati</taxon>
        <taxon>Pseudomonadota</taxon>
        <taxon>Alphaproteobacteria</taxon>
        <taxon>Hyphomicrobiales</taxon>
        <taxon>Cohaesibacteraceae</taxon>
    </lineage>
</organism>
<sequence length="597" mass="63937">MTESNSQSRVRFQPLRRLAPFAWKYKGLVLAALASLVVASLATLSLPILVRGFVDRGISENNIADVNHYTALLVLAVVVLALMSASRYYFVIILGERVVNDLRTAVFAKLTLLSPAFYDRVRSGEIVSRLTADATQIRSAVGASASMALRNFLLFAGAAVMMVVTSPRMSLLVLGAIPFIVIPLVLLGRWVRRRQRFAQDRLADSSAFATEAIGSMRILQSFTQEERAKSVFSSNIEAAFGAARASVRARAVLTAFAFFVIFTSIVAVLWYAAHDVTAGRLSAGALSQFVIYSTMAAAGLGGMSEVWGEISQASGSAERLFELLDEPVLVKNAQVVSPLVTASNLSVAFEGVDFHYPSSEERTVLSALSFAIAGGETVAIVGPSGAGKTTVFQLLMRFYDPERGRILLGGQPIGGLDLNALRSAIALVPQEPVIFAMSIADNIAMGREGAEREAIIEAARAAHAHDFIAQLPEGYDTMVGERGVTLSGGQRQRLAIARAILKDAPILLLDEATSALDAESERYVQLALADLMKGRTTIVIAHRLATVKKADRILVLEGGALVEQGTHDSLVTAGGLYARLAQLQFGMDDLGHDLDAP</sequence>
<comment type="subcellular location">
    <subcellularLocation>
        <location evidence="1">Cell membrane</location>
        <topology evidence="1">Multi-pass membrane protein</topology>
    </subcellularLocation>
</comment>
<keyword evidence="4" id="KW-0547">Nucleotide-binding</keyword>